<dbReference type="Proteomes" id="UP000663879">
    <property type="component" value="Unassembled WGS sequence"/>
</dbReference>
<protein>
    <submittedName>
        <fullName evidence="1">Uncharacterized protein</fullName>
    </submittedName>
</protein>
<organism evidence="1 2">
    <name type="scientific">Brachionus calyciflorus</name>
    <dbReference type="NCBI Taxonomy" id="104777"/>
    <lineage>
        <taxon>Eukaryota</taxon>
        <taxon>Metazoa</taxon>
        <taxon>Spiralia</taxon>
        <taxon>Gnathifera</taxon>
        <taxon>Rotifera</taxon>
        <taxon>Eurotatoria</taxon>
        <taxon>Monogononta</taxon>
        <taxon>Pseudotrocha</taxon>
        <taxon>Ploima</taxon>
        <taxon>Brachionidae</taxon>
        <taxon>Brachionus</taxon>
    </lineage>
</organism>
<keyword evidence="2" id="KW-1185">Reference proteome</keyword>
<proteinExistence type="predicted"/>
<evidence type="ECO:0000313" key="1">
    <source>
        <dbReference type="EMBL" id="CAF0923517.1"/>
    </source>
</evidence>
<reference evidence="1" key="1">
    <citation type="submission" date="2021-02" db="EMBL/GenBank/DDBJ databases">
        <authorList>
            <person name="Nowell W R."/>
        </authorList>
    </citation>
    <scope>NUCLEOTIDE SEQUENCE</scope>
    <source>
        <strain evidence="1">Ploen Becks lab</strain>
    </source>
</reference>
<dbReference type="EMBL" id="CAJNOC010002279">
    <property type="protein sequence ID" value="CAF0923517.1"/>
    <property type="molecule type" value="Genomic_DNA"/>
</dbReference>
<name>A0A814B5J0_9BILA</name>
<comment type="caution">
    <text evidence="1">The sequence shown here is derived from an EMBL/GenBank/DDBJ whole genome shotgun (WGS) entry which is preliminary data.</text>
</comment>
<sequence>MVGVIACVVNPSLVPLAVELGTSVITAGGTAGATATAGTVAATSGAGAGAAVGASGAAVALGPLAVALIGKDAKLDQLTWDCWKPILHEDSTQPSNGIKLSELVGDTRINNFNLEHESFLSIVRQ</sequence>
<dbReference type="OrthoDB" id="3553439at2759"/>
<accession>A0A814B5J0</accession>
<evidence type="ECO:0000313" key="2">
    <source>
        <dbReference type="Proteomes" id="UP000663879"/>
    </source>
</evidence>
<dbReference type="AlphaFoldDB" id="A0A814B5J0"/>
<gene>
    <name evidence="1" type="ORF">OXX778_LOCUS12512</name>
</gene>